<evidence type="ECO:0000313" key="3">
    <source>
        <dbReference type="Proteomes" id="UP000468828"/>
    </source>
</evidence>
<comment type="caution">
    <text evidence="1">The sequence shown here is derived from an EMBL/GenBank/DDBJ whole genome shotgun (WGS) entry which is preliminary data.</text>
</comment>
<organism evidence="1 3">
    <name type="scientific">Modestobacter muralis</name>
    <dbReference type="NCBI Taxonomy" id="1608614"/>
    <lineage>
        <taxon>Bacteria</taxon>
        <taxon>Bacillati</taxon>
        <taxon>Actinomycetota</taxon>
        <taxon>Actinomycetes</taxon>
        <taxon>Geodermatophilales</taxon>
        <taxon>Geodermatophilaceae</taxon>
        <taxon>Modestobacter</taxon>
    </lineage>
</organism>
<dbReference type="PANTHER" id="PTHR34387">
    <property type="entry name" value="SLR1258 PROTEIN"/>
    <property type="match status" value="1"/>
</dbReference>
<dbReference type="PANTHER" id="PTHR34387:SF2">
    <property type="entry name" value="SLR1258 PROTEIN"/>
    <property type="match status" value="1"/>
</dbReference>
<name>A0A6P0ETY7_9ACTN</name>
<dbReference type="Gene3D" id="3.30.70.2970">
    <property type="entry name" value="Protein of unknown function (DUF541), domain 2"/>
    <property type="match status" value="1"/>
</dbReference>
<dbReference type="Pfam" id="PF04402">
    <property type="entry name" value="SIMPL"/>
    <property type="match status" value="1"/>
</dbReference>
<reference evidence="1 3" key="1">
    <citation type="submission" date="2020-01" db="EMBL/GenBank/DDBJ databases">
        <title>the WGS Modestobacter muralis CPCC 204518.</title>
        <authorList>
            <person name="Jiang Z."/>
        </authorList>
    </citation>
    <scope>NUCLEOTIDE SEQUENCE [LARGE SCALE GENOMIC DNA]</scope>
    <source>
        <strain evidence="1 3">DSM 100205</strain>
    </source>
</reference>
<dbReference type="RefSeq" id="WP_163610915.1">
    <property type="nucleotide sequence ID" value="NZ_JAAGWB010000022.1"/>
</dbReference>
<accession>A0A6P0ETY7</accession>
<dbReference type="EMBL" id="JAAGWB010000022">
    <property type="protein sequence ID" value="NEN51221.1"/>
    <property type="molecule type" value="Genomic_DNA"/>
</dbReference>
<dbReference type="EMBL" id="JAAGWH010000020">
    <property type="protein sequence ID" value="NEK94333.1"/>
    <property type="molecule type" value="Genomic_DNA"/>
</dbReference>
<dbReference type="AlphaFoldDB" id="A0A6P0ETY7"/>
<protein>
    <submittedName>
        <fullName evidence="1">SIMPL domain-containing protein</fullName>
    </submittedName>
</protein>
<dbReference type="InterPro" id="IPR052022">
    <property type="entry name" value="26kDa_periplasmic_antigen"/>
</dbReference>
<reference evidence="2 4" key="2">
    <citation type="submission" date="2020-02" db="EMBL/GenBank/DDBJ databases">
        <title>The WGS of Modestobacter muralis DSM 100205.</title>
        <authorList>
            <person name="Jiang Z."/>
        </authorList>
    </citation>
    <scope>NUCLEOTIDE SEQUENCE [LARGE SCALE GENOMIC DNA]</scope>
    <source>
        <strain evidence="2 4">DSM 100205</strain>
    </source>
</reference>
<keyword evidence="3" id="KW-1185">Reference proteome</keyword>
<gene>
    <name evidence="2" type="ORF">G3R41_09785</name>
    <name evidence="1" type="ORF">GCU67_09130</name>
</gene>
<evidence type="ECO:0000313" key="4">
    <source>
        <dbReference type="Proteomes" id="UP000471152"/>
    </source>
</evidence>
<dbReference type="Proteomes" id="UP000468828">
    <property type="component" value="Unassembled WGS sequence"/>
</dbReference>
<dbReference type="Gene3D" id="3.30.110.170">
    <property type="entry name" value="Protein of unknown function (DUF541), domain 1"/>
    <property type="match status" value="1"/>
</dbReference>
<sequence length="215" mass="22389">MQPVLPAPRVVVRGEAVAEVLPDAADLTVTVEVRDRRRDAALTRLAERQRSLTDLLEAARGDLAGVVTDAVAAYPEAGDGSRVSGHVAVTTTRVRMADVAAAGELAVAVATLPDTSLHGPHWRVSRGHPVHQQVRGEAVADAVARARAYAAALGCRLTGLVEVRDVDTSGGGSARAFAMAGGGPQLDLQPAPVEVHGQVEATFTMSVPDQEVFAR</sequence>
<dbReference type="InterPro" id="IPR007497">
    <property type="entry name" value="SIMPL/DUF541"/>
</dbReference>
<evidence type="ECO:0000313" key="2">
    <source>
        <dbReference type="EMBL" id="NEN51221.1"/>
    </source>
</evidence>
<dbReference type="Proteomes" id="UP000471152">
    <property type="component" value="Unassembled WGS sequence"/>
</dbReference>
<dbReference type="GO" id="GO:0006974">
    <property type="term" value="P:DNA damage response"/>
    <property type="evidence" value="ECO:0007669"/>
    <property type="project" value="TreeGrafter"/>
</dbReference>
<proteinExistence type="predicted"/>
<evidence type="ECO:0000313" key="1">
    <source>
        <dbReference type="EMBL" id="NEK94333.1"/>
    </source>
</evidence>